<evidence type="ECO:0000313" key="2">
    <source>
        <dbReference type="Proteomes" id="UP000598297"/>
    </source>
</evidence>
<evidence type="ECO:0000313" key="1">
    <source>
        <dbReference type="EMBL" id="NBE56697.1"/>
    </source>
</evidence>
<protein>
    <submittedName>
        <fullName evidence="1">Uncharacterized protein</fullName>
    </submittedName>
</protein>
<dbReference type="RefSeq" id="WP_161705591.1">
    <property type="nucleotide sequence ID" value="NZ_JAAAHS010000560.1"/>
</dbReference>
<keyword evidence="2" id="KW-1185">Reference proteome</keyword>
<dbReference type="OrthoDB" id="4334007at2"/>
<comment type="caution">
    <text evidence="1">The sequence shown here is derived from an EMBL/GenBank/DDBJ whole genome shotgun (WGS) entry which is preliminary data.</text>
</comment>
<reference evidence="1" key="1">
    <citation type="submission" date="2020-01" db="EMBL/GenBank/DDBJ databases">
        <title>Whole-genome analyses of novel actinobacteria.</title>
        <authorList>
            <person name="Sahin N."/>
        </authorList>
    </citation>
    <scope>NUCLEOTIDE SEQUENCE</scope>
    <source>
        <strain evidence="1">YC537</strain>
    </source>
</reference>
<dbReference type="EMBL" id="JAAAHS010000560">
    <property type="protein sequence ID" value="NBE56697.1"/>
    <property type="molecule type" value="Genomic_DNA"/>
</dbReference>
<dbReference type="AlphaFoldDB" id="A0A964UXT8"/>
<name>A0A964UXT8_9ACTN</name>
<organism evidence="1 2">
    <name type="scientific">Streptomyces boluensis</name>
    <dbReference type="NCBI Taxonomy" id="1775135"/>
    <lineage>
        <taxon>Bacteria</taxon>
        <taxon>Bacillati</taxon>
        <taxon>Actinomycetota</taxon>
        <taxon>Actinomycetes</taxon>
        <taxon>Kitasatosporales</taxon>
        <taxon>Streptomycetaceae</taxon>
        <taxon>Streptomyces</taxon>
    </lineage>
</organism>
<proteinExistence type="predicted"/>
<dbReference type="Proteomes" id="UP000598297">
    <property type="component" value="Unassembled WGS sequence"/>
</dbReference>
<gene>
    <name evidence="1" type="ORF">GUY60_35790</name>
</gene>
<accession>A0A964UXT8</accession>
<sequence length="101" mass="11158">MRALNERDAAALIEAGGVPSDRRARREAQEIIEERGGKGLRVQEVRVEHDFGPDVGSAKLHARTREGGDVRETLTVTRESGEWHVSIFRNRPGDKPSSGTL</sequence>